<keyword evidence="3" id="KW-1003">Cell membrane</keyword>
<keyword evidence="5 7" id="KW-1133">Transmembrane helix</keyword>
<evidence type="ECO:0000256" key="1">
    <source>
        <dbReference type="ARBA" id="ARBA00004651"/>
    </source>
</evidence>
<feature type="transmembrane region" description="Helical" evidence="7">
    <location>
        <begin position="114"/>
        <end position="133"/>
    </location>
</feature>
<feature type="transmembrane region" description="Helical" evidence="7">
    <location>
        <begin position="292"/>
        <end position="314"/>
    </location>
</feature>
<proteinExistence type="inferred from homology"/>
<comment type="subcellular location">
    <subcellularLocation>
        <location evidence="1">Cell membrane</location>
        <topology evidence="1">Multi-pass membrane protein</topology>
    </subcellularLocation>
</comment>
<keyword evidence="9" id="KW-1185">Reference proteome</keyword>
<evidence type="ECO:0000256" key="5">
    <source>
        <dbReference type="ARBA" id="ARBA00022989"/>
    </source>
</evidence>
<dbReference type="GO" id="GO:0005886">
    <property type="term" value="C:plasma membrane"/>
    <property type="evidence" value="ECO:0007669"/>
    <property type="project" value="UniProtKB-SubCell"/>
</dbReference>
<feature type="transmembrane region" description="Helical" evidence="7">
    <location>
        <begin position="154"/>
        <end position="171"/>
    </location>
</feature>
<keyword evidence="6 7" id="KW-0472">Membrane</keyword>
<dbReference type="PANTHER" id="PTHR30250">
    <property type="entry name" value="PST FAMILY PREDICTED COLANIC ACID TRANSPORTER"/>
    <property type="match status" value="1"/>
</dbReference>
<feature type="transmembrane region" description="Helical" evidence="7">
    <location>
        <begin position="177"/>
        <end position="196"/>
    </location>
</feature>
<dbReference type="Proteomes" id="UP000294881">
    <property type="component" value="Unassembled WGS sequence"/>
</dbReference>
<feature type="transmembrane region" description="Helical" evidence="7">
    <location>
        <begin position="359"/>
        <end position="377"/>
    </location>
</feature>
<accession>A0A4R2GS11</accession>
<sequence length="507" mass="54375">MTETPHIRPGQTIKAGFWVIGSKLASKLVDFASLLVLARCLGPADFGLVAMAMTTIFIVEAIFELPLSAALIRSVGISDEILQTAFTLGLLRGLTIGTLLAAISWPIALLYGEPQLVGLICVLALAPVMRGLISPRMVMFARAMNFRPEVMMEVSGKVVAAIAAIAIAVSTASYWALVAATVLGPMVMMVASYGMAPMRIRLTLKNWRVFSDLVGWNMLSQLISSMNWQLDRMILPRFVAAHSFGQYTISSDLVSIPFQALLYPLTRPLLAMLAAGRQDSLGDAYLKVSGGVFLLMSPIFAFMACMAGPLVGLILGEKWADITPVFQALCLIAILRLPGSAMWIFALLLNRLKSVTIRLMVELLAYVPLALVGIALWGIAGAIAAKVGATMIATVTSMVLIRDFAGARIVDQLGVLYRPVISNGLAVMSAYYVAQAQLFEAGVIVKLLASGGVFLTVYLGAVYCLWALVGRPGSFETLAFRMAARSVSTVGMGAWGRKWIGARSLSK</sequence>
<dbReference type="AlphaFoldDB" id="A0A4R2GS11"/>
<reference evidence="8 9" key="1">
    <citation type="submission" date="2019-03" db="EMBL/GenBank/DDBJ databases">
        <title>Genomic Encyclopedia of Type Strains, Phase IV (KMG-IV): sequencing the most valuable type-strain genomes for metagenomic binning, comparative biology and taxonomic classification.</title>
        <authorList>
            <person name="Goeker M."/>
        </authorList>
    </citation>
    <scope>NUCLEOTIDE SEQUENCE [LARGE SCALE GENOMIC DNA]</scope>
    <source>
        <strain evidence="8 9">DSM 22958</strain>
    </source>
</reference>
<dbReference type="PANTHER" id="PTHR30250:SF10">
    <property type="entry name" value="LIPOPOLYSACCHARIDE BIOSYNTHESIS PROTEIN WZXC"/>
    <property type="match status" value="1"/>
</dbReference>
<keyword evidence="4 7" id="KW-0812">Transmembrane</keyword>
<comment type="caution">
    <text evidence="8">The sequence shown here is derived from an EMBL/GenBank/DDBJ whole genome shotgun (WGS) entry which is preliminary data.</text>
</comment>
<dbReference type="Pfam" id="PF13440">
    <property type="entry name" value="Polysacc_synt_3"/>
    <property type="match status" value="1"/>
</dbReference>
<feature type="transmembrane region" description="Helical" evidence="7">
    <location>
        <begin position="84"/>
        <end position="108"/>
    </location>
</feature>
<gene>
    <name evidence="8" type="ORF">EV666_10738</name>
</gene>
<evidence type="ECO:0000313" key="8">
    <source>
        <dbReference type="EMBL" id="TCO13012.1"/>
    </source>
</evidence>
<dbReference type="OrthoDB" id="7605542at2"/>
<evidence type="ECO:0000256" key="4">
    <source>
        <dbReference type="ARBA" id="ARBA00022692"/>
    </source>
</evidence>
<dbReference type="InterPro" id="IPR050833">
    <property type="entry name" value="Poly_Biosynth_Transport"/>
</dbReference>
<evidence type="ECO:0000256" key="2">
    <source>
        <dbReference type="ARBA" id="ARBA00007430"/>
    </source>
</evidence>
<feature type="transmembrane region" description="Helical" evidence="7">
    <location>
        <begin position="326"/>
        <end position="347"/>
    </location>
</feature>
<evidence type="ECO:0000256" key="7">
    <source>
        <dbReference type="SAM" id="Phobius"/>
    </source>
</evidence>
<feature type="transmembrane region" description="Helical" evidence="7">
    <location>
        <begin position="444"/>
        <end position="469"/>
    </location>
</feature>
<dbReference type="RefSeq" id="WP_132006619.1">
    <property type="nucleotide sequence ID" value="NZ_JBHUNN010000001.1"/>
</dbReference>
<dbReference type="EMBL" id="SLWL01000007">
    <property type="protein sequence ID" value="TCO13012.1"/>
    <property type="molecule type" value="Genomic_DNA"/>
</dbReference>
<protein>
    <submittedName>
        <fullName evidence="8">O-antigen/teichoic acid export membrane protein</fullName>
    </submittedName>
</protein>
<feature type="transmembrane region" description="Helical" evidence="7">
    <location>
        <begin position="46"/>
        <end position="72"/>
    </location>
</feature>
<feature type="transmembrane region" description="Helical" evidence="7">
    <location>
        <begin position="413"/>
        <end position="432"/>
    </location>
</feature>
<organism evidence="8 9">
    <name type="scientific">Camelimonas lactis</name>
    <dbReference type="NCBI Taxonomy" id="659006"/>
    <lineage>
        <taxon>Bacteria</taxon>
        <taxon>Pseudomonadati</taxon>
        <taxon>Pseudomonadota</taxon>
        <taxon>Alphaproteobacteria</taxon>
        <taxon>Hyphomicrobiales</taxon>
        <taxon>Chelatococcaceae</taxon>
        <taxon>Camelimonas</taxon>
    </lineage>
</organism>
<evidence type="ECO:0000313" key="9">
    <source>
        <dbReference type="Proteomes" id="UP000294881"/>
    </source>
</evidence>
<comment type="similarity">
    <text evidence="2">Belongs to the polysaccharide synthase family.</text>
</comment>
<evidence type="ECO:0000256" key="3">
    <source>
        <dbReference type="ARBA" id="ARBA00022475"/>
    </source>
</evidence>
<name>A0A4R2GS11_9HYPH</name>
<evidence type="ECO:0000256" key="6">
    <source>
        <dbReference type="ARBA" id="ARBA00023136"/>
    </source>
</evidence>